<dbReference type="Gene3D" id="3.30.465.10">
    <property type="match status" value="2"/>
</dbReference>
<evidence type="ECO:0000259" key="4">
    <source>
        <dbReference type="PROSITE" id="PS51387"/>
    </source>
</evidence>
<keyword evidence="3" id="KW-0732">Signal</keyword>
<evidence type="ECO:0000256" key="3">
    <source>
        <dbReference type="SAM" id="SignalP"/>
    </source>
</evidence>
<reference evidence="5" key="1">
    <citation type="submission" date="2021-02" db="EMBL/GenBank/DDBJ databases">
        <title>Genome sequence Cadophora malorum strain M34.</title>
        <authorList>
            <person name="Stefanovic E."/>
            <person name="Vu D."/>
            <person name="Scully C."/>
            <person name="Dijksterhuis J."/>
            <person name="Roader J."/>
            <person name="Houbraken J."/>
        </authorList>
    </citation>
    <scope>NUCLEOTIDE SEQUENCE</scope>
    <source>
        <strain evidence="5">M34</strain>
    </source>
</reference>
<organism evidence="5 6">
    <name type="scientific">Cadophora malorum</name>
    <dbReference type="NCBI Taxonomy" id="108018"/>
    <lineage>
        <taxon>Eukaryota</taxon>
        <taxon>Fungi</taxon>
        <taxon>Dikarya</taxon>
        <taxon>Ascomycota</taxon>
        <taxon>Pezizomycotina</taxon>
        <taxon>Leotiomycetes</taxon>
        <taxon>Helotiales</taxon>
        <taxon>Ploettnerulaceae</taxon>
        <taxon>Cadophora</taxon>
    </lineage>
</organism>
<dbReference type="Proteomes" id="UP000664132">
    <property type="component" value="Unassembled WGS sequence"/>
</dbReference>
<dbReference type="GO" id="GO:0071949">
    <property type="term" value="F:FAD binding"/>
    <property type="evidence" value="ECO:0007669"/>
    <property type="project" value="InterPro"/>
</dbReference>
<feature type="signal peptide" evidence="3">
    <location>
        <begin position="1"/>
        <end position="18"/>
    </location>
</feature>
<feature type="domain" description="FAD-binding PCMH-type" evidence="4">
    <location>
        <begin position="127"/>
        <end position="310"/>
    </location>
</feature>
<sequence>MAYLSALLFSLLLAGVSAIPQGPALQTRQSTSDNCKCYEGESCWPSAAAWSTLNATVDGLLQKVVPAGAVCYNTFEGKNTYNAAACSIATANWNQQSFQQEDPVFAMNPLYTNGACLPTTNRAATCSPGYLADYVIMAKTKQHVAAGVKFAREYNLRLVVRNTGHDFMGRSTAYGALAINTHSFKDIKFTKQYTGPGGYTGGAVTVGAGIQSREMYTAAFNQNPKVNIVGGECATVGFAGGYIQGGGHGPLTSLYGMAADQALEFEAVTAKGEFVTANADVNPDLFWALRGGGPATFAIVTSLTVKTFSEVPSAMVILNINSTHTTNTALWWQAVTLFHSLSNHYVDNDLFVYYELTPGTLHIQPFVGPNMNSAKLAQILKPLFDGLTKLGVRYSTVTKEYPTFYQLYMDVFESEPAGSNQLTGGRFFNRDDITTNNAAIIDSYKQILSPPELGFGVIIGHIVGPGNALPVFDNAVHPGWRNASSFSIASLFPSQQQWAAAKRVMTEKLTPAMMKASPRGGAYVNECDLGQPDWQYQFWGTNYPKLLEIRKKWDGDGIFYAQTTVGTEDWAEVGNPPKLCRK</sequence>
<dbReference type="PANTHER" id="PTHR13878">
    <property type="entry name" value="GULONOLACTONE OXIDASE"/>
    <property type="match status" value="1"/>
</dbReference>
<name>A0A8H7T0I1_9HELO</name>
<comment type="similarity">
    <text evidence="1">Belongs to the oxygen-dependent FAD-linked oxidoreductase family.</text>
</comment>
<dbReference type="InterPro" id="IPR036318">
    <property type="entry name" value="FAD-bd_PCMH-like_sf"/>
</dbReference>
<dbReference type="PROSITE" id="PS51387">
    <property type="entry name" value="FAD_PCMH"/>
    <property type="match status" value="1"/>
</dbReference>
<dbReference type="EMBL" id="JAFJYH010000342">
    <property type="protein sequence ID" value="KAG4412954.1"/>
    <property type="molecule type" value="Genomic_DNA"/>
</dbReference>
<dbReference type="Pfam" id="PF08031">
    <property type="entry name" value="BBE"/>
    <property type="match status" value="1"/>
</dbReference>
<proteinExistence type="inferred from homology"/>
<dbReference type="SUPFAM" id="SSF56176">
    <property type="entry name" value="FAD-binding/transporter-associated domain-like"/>
    <property type="match status" value="1"/>
</dbReference>
<gene>
    <name evidence="5" type="ORF">IFR04_013904</name>
</gene>
<evidence type="ECO:0000313" key="6">
    <source>
        <dbReference type="Proteomes" id="UP000664132"/>
    </source>
</evidence>
<dbReference type="InterPro" id="IPR016166">
    <property type="entry name" value="FAD-bd_PCMH"/>
</dbReference>
<dbReference type="Pfam" id="PF01565">
    <property type="entry name" value="FAD_binding_4"/>
    <property type="match status" value="1"/>
</dbReference>
<dbReference type="OrthoDB" id="9983560at2759"/>
<comment type="caution">
    <text evidence="5">The sequence shown here is derived from an EMBL/GenBank/DDBJ whole genome shotgun (WGS) entry which is preliminary data.</text>
</comment>
<evidence type="ECO:0000256" key="1">
    <source>
        <dbReference type="ARBA" id="ARBA00005466"/>
    </source>
</evidence>
<protein>
    <recommendedName>
        <fullName evidence="4">FAD-binding PCMH-type domain-containing protein</fullName>
    </recommendedName>
</protein>
<dbReference type="AlphaFoldDB" id="A0A8H7T0I1"/>
<keyword evidence="2" id="KW-0560">Oxidoreductase</keyword>
<dbReference type="InterPro" id="IPR016169">
    <property type="entry name" value="FAD-bd_PCMH_sub2"/>
</dbReference>
<dbReference type="GO" id="GO:0016491">
    <property type="term" value="F:oxidoreductase activity"/>
    <property type="evidence" value="ECO:0007669"/>
    <property type="project" value="UniProtKB-KW"/>
</dbReference>
<dbReference type="InterPro" id="IPR012951">
    <property type="entry name" value="BBE"/>
</dbReference>
<dbReference type="InterPro" id="IPR050432">
    <property type="entry name" value="FAD-linked_Oxidoreductases_BP"/>
</dbReference>
<evidence type="ECO:0000313" key="5">
    <source>
        <dbReference type="EMBL" id="KAG4412954.1"/>
    </source>
</evidence>
<accession>A0A8H7T0I1</accession>
<dbReference type="PANTHER" id="PTHR13878:SF97">
    <property type="entry name" value="ISOAMYL ALCOHOL OXIDASE"/>
    <property type="match status" value="1"/>
</dbReference>
<dbReference type="InterPro" id="IPR006094">
    <property type="entry name" value="Oxid_FAD_bind_N"/>
</dbReference>
<keyword evidence="6" id="KW-1185">Reference proteome</keyword>
<evidence type="ECO:0000256" key="2">
    <source>
        <dbReference type="ARBA" id="ARBA00023002"/>
    </source>
</evidence>
<feature type="chain" id="PRO_5034477648" description="FAD-binding PCMH-type domain-containing protein" evidence="3">
    <location>
        <begin position="19"/>
        <end position="582"/>
    </location>
</feature>